<evidence type="ECO:0000256" key="4">
    <source>
        <dbReference type="ARBA" id="ARBA00022722"/>
    </source>
</evidence>
<evidence type="ECO:0000256" key="2">
    <source>
        <dbReference type="ARBA" id="ARBA00004123"/>
    </source>
</evidence>
<keyword evidence="10" id="KW-1185">Reference proteome</keyword>
<dbReference type="GO" id="GO:0005634">
    <property type="term" value="C:nucleus"/>
    <property type="evidence" value="ECO:0007669"/>
    <property type="project" value="UniProtKB-SubCell"/>
</dbReference>
<gene>
    <name evidence="9" type="ORF">MEDL_60558</name>
</gene>
<dbReference type="PANTHER" id="PTHR22930">
    <property type="match status" value="1"/>
</dbReference>
<keyword evidence="4" id="KW-0540">Nuclease</keyword>
<protein>
    <recommendedName>
        <fullName evidence="8">DDE Tnp4 domain-containing protein</fullName>
    </recommendedName>
</protein>
<feature type="domain" description="DDE Tnp4" evidence="8">
    <location>
        <begin position="207"/>
        <end position="271"/>
    </location>
</feature>
<dbReference type="AlphaFoldDB" id="A0A8S3V1A8"/>
<dbReference type="PANTHER" id="PTHR22930:SF85">
    <property type="entry name" value="GH03217P-RELATED"/>
    <property type="match status" value="1"/>
</dbReference>
<dbReference type="Pfam" id="PF13359">
    <property type="entry name" value="DDE_Tnp_4"/>
    <property type="match status" value="2"/>
</dbReference>
<name>A0A8S3V1A8_MYTED</name>
<evidence type="ECO:0000256" key="6">
    <source>
        <dbReference type="ARBA" id="ARBA00022801"/>
    </source>
</evidence>
<evidence type="ECO:0000256" key="5">
    <source>
        <dbReference type="ARBA" id="ARBA00022723"/>
    </source>
</evidence>
<evidence type="ECO:0000313" key="9">
    <source>
        <dbReference type="EMBL" id="CAG2248661.1"/>
    </source>
</evidence>
<evidence type="ECO:0000256" key="7">
    <source>
        <dbReference type="ARBA" id="ARBA00023242"/>
    </source>
</evidence>
<keyword evidence="6" id="KW-0378">Hydrolase</keyword>
<feature type="domain" description="DDE Tnp4" evidence="8">
    <location>
        <begin position="157"/>
        <end position="205"/>
    </location>
</feature>
<dbReference type="Proteomes" id="UP000683360">
    <property type="component" value="Unassembled WGS sequence"/>
</dbReference>
<proteinExistence type="inferred from homology"/>
<evidence type="ECO:0000256" key="1">
    <source>
        <dbReference type="ARBA" id="ARBA00001968"/>
    </source>
</evidence>
<dbReference type="InterPro" id="IPR045249">
    <property type="entry name" value="HARBI1-like"/>
</dbReference>
<dbReference type="GO" id="GO:0004518">
    <property type="term" value="F:nuclease activity"/>
    <property type="evidence" value="ECO:0007669"/>
    <property type="project" value="UniProtKB-KW"/>
</dbReference>
<accession>A0A8S3V1A8</accession>
<comment type="caution">
    <text evidence="9">The sequence shown here is derived from an EMBL/GenBank/DDBJ whole genome shotgun (WGS) entry which is preliminary data.</text>
</comment>
<dbReference type="InterPro" id="IPR027806">
    <property type="entry name" value="HARBI1_dom"/>
</dbReference>
<sequence length="315" mass="36031">MHYVRVTVKTHRLRGLFSQAHNIKQAVEKRRRLATFVDVTVFVVNKYSGGNVHACGTENGTQKLLLHMWHQLYNIPSVAVSLRPAKEMYIATSETYRSISDRFGVTMSSTHRAVRRCTTAVVHIADQYICWPDEAKQAEIKNKFKAIKGLPGVIGAVDGTHISIRKPTDHPQSYLNRKKDYSIILQGVCDADMTFIDVFVGWPGGLITPYRDTGRLANEELKFNKVQSATRNKIECTFGMLKGKWRRLKYLDMLDIPCMVELIFSCTVVHNFVIQREGTHLDDEFDDEDNLQPPNLDVPTRLAFQKRDMLKMSIQ</sequence>
<evidence type="ECO:0000259" key="8">
    <source>
        <dbReference type="Pfam" id="PF13359"/>
    </source>
</evidence>
<dbReference type="OrthoDB" id="6147640at2759"/>
<dbReference type="EMBL" id="CAJPWZ010002950">
    <property type="protein sequence ID" value="CAG2248661.1"/>
    <property type="molecule type" value="Genomic_DNA"/>
</dbReference>
<keyword evidence="5" id="KW-0479">Metal-binding</keyword>
<keyword evidence="7" id="KW-0539">Nucleus</keyword>
<evidence type="ECO:0000313" key="10">
    <source>
        <dbReference type="Proteomes" id="UP000683360"/>
    </source>
</evidence>
<reference evidence="9" key="1">
    <citation type="submission" date="2021-03" db="EMBL/GenBank/DDBJ databases">
        <authorList>
            <person name="Bekaert M."/>
        </authorList>
    </citation>
    <scope>NUCLEOTIDE SEQUENCE</scope>
</reference>
<comment type="cofactor">
    <cofactor evidence="1">
        <name>a divalent metal cation</name>
        <dbReference type="ChEBI" id="CHEBI:60240"/>
    </cofactor>
</comment>
<dbReference type="GO" id="GO:0046872">
    <property type="term" value="F:metal ion binding"/>
    <property type="evidence" value="ECO:0007669"/>
    <property type="project" value="UniProtKB-KW"/>
</dbReference>
<organism evidence="9 10">
    <name type="scientific">Mytilus edulis</name>
    <name type="common">Blue mussel</name>
    <dbReference type="NCBI Taxonomy" id="6550"/>
    <lineage>
        <taxon>Eukaryota</taxon>
        <taxon>Metazoa</taxon>
        <taxon>Spiralia</taxon>
        <taxon>Lophotrochozoa</taxon>
        <taxon>Mollusca</taxon>
        <taxon>Bivalvia</taxon>
        <taxon>Autobranchia</taxon>
        <taxon>Pteriomorphia</taxon>
        <taxon>Mytilida</taxon>
        <taxon>Mytiloidea</taxon>
        <taxon>Mytilidae</taxon>
        <taxon>Mytilinae</taxon>
        <taxon>Mytilus</taxon>
    </lineage>
</organism>
<dbReference type="GO" id="GO:0016787">
    <property type="term" value="F:hydrolase activity"/>
    <property type="evidence" value="ECO:0007669"/>
    <property type="project" value="UniProtKB-KW"/>
</dbReference>
<evidence type="ECO:0000256" key="3">
    <source>
        <dbReference type="ARBA" id="ARBA00006958"/>
    </source>
</evidence>
<comment type="similarity">
    <text evidence="3">Belongs to the HARBI1 family.</text>
</comment>
<comment type="subcellular location">
    <subcellularLocation>
        <location evidence="2">Nucleus</location>
    </subcellularLocation>
</comment>